<comment type="caution">
    <text evidence="2">The sequence shown here is derived from an EMBL/GenBank/DDBJ whole genome shotgun (WGS) entry which is preliminary data.</text>
</comment>
<gene>
    <name evidence="2" type="ORF">COLO4_21896</name>
</gene>
<keyword evidence="1" id="KW-0812">Transmembrane</keyword>
<evidence type="ECO:0000256" key="1">
    <source>
        <dbReference type="SAM" id="Phobius"/>
    </source>
</evidence>
<reference evidence="3" key="1">
    <citation type="submission" date="2013-09" db="EMBL/GenBank/DDBJ databases">
        <title>Corchorus olitorius genome sequencing.</title>
        <authorList>
            <person name="Alam M."/>
            <person name="Haque M.S."/>
            <person name="Islam M.S."/>
            <person name="Emdad E.M."/>
            <person name="Islam M.M."/>
            <person name="Ahmed B."/>
            <person name="Halim A."/>
            <person name="Hossen Q.M.M."/>
            <person name="Hossain M.Z."/>
            <person name="Ahmed R."/>
            <person name="Khan M.M."/>
            <person name="Islam R."/>
            <person name="Rashid M.M."/>
            <person name="Khan S.A."/>
            <person name="Rahman M.S."/>
            <person name="Alam M."/>
            <person name="Yahiya A.S."/>
            <person name="Khan M.S."/>
            <person name="Azam M.S."/>
            <person name="Haque T."/>
            <person name="Lashkar M.Z.H."/>
            <person name="Akhand A.I."/>
            <person name="Morshed G."/>
            <person name="Roy S."/>
            <person name="Uddin K.S."/>
            <person name="Rabeya T."/>
            <person name="Hossain A.S."/>
            <person name="Chowdhury A."/>
            <person name="Snigdha A.R."/>
            <person name="Mortoza M.S."/>
            <person name="Matin S.A."/>
            <person name="Hoque S.M.E."/>
            <person name="Islam M.K."/>
            <person name="Roy D.K."/>
            <person name="Haider R."/>
            <person name="Moosa M.M."/>
            <person name="Elias S.M."/>
            <person name="Hasan A.M."/>
            <person name="Jahan S."/>
            <person name="Shafiuddin M."/>
            <person name="Mahmood N."/>
            <person name="Shommy N.S."/>
        </authorList>
    </citation>
    <scope>NUCLEOTIDE SEQUENCE [LARGE SCALE GENOMIC DNA]</scope>
    <source>
        <strain evidence="3">cv. O-4</strain>
    </source>
</reference>
<keyword evidence="1" id="KW-0472">Membrane</keyword>
<organism evidence="2 3">
    <name type="scientific">Corchorus olitorius</name>
    <dbReference type="NCBI Taxonomy" id="93759"/>
    <lineage>
        <taxon>Eukaryota</taxon>
        <taxon>Viridiplantae</taxon>
        <taxon>Streptophyta</taxon>
        <taxon>Embryophyta</taxon>
        <taxon>Tracheophyta</taxon>
        <taxon>Spermatophyta</taxon>
        <taxon>Magnoliopsida</taxon>
        <taxon>eudicotyledons</taxon>
        <taxon>Gunneridae</taxon>
        <taxon>Pentapetalae</taxon>
        <taxon>rosids</taxon>
        <taxon>malvids</taxon>
        <taxon>Malvales</taxon>
        <taxon>Malvaceae</taxon>
        <taxon>Grewioideae</taxon>
        <taxon>Apeibeae</taxon>
        <taxon>Corchorus</taxon>
    </lineage>
</organism>
<sequence>MAREFVVIGGNGPGEGVAGFVTHGGLLLLCMIVFSLSIISMVIFACGNDGNSVPVWCTVWGRLDRSVAQMTYQTLF</sequence>
<keyword evidence="3" id="KW-1185">Reference proteome</keyword>
<keyword evidence="1" id="KW-1133">Transmembrane helix</keyword>
<proteinExistence type="predicted"/>
<name>A0A1R3IQ31_9ROSI</name>
<evidence type="ECO:0000313" key="2">
    <source>
        <dbReference type="EMBL" id="OMO84695.1"/>
    </source>
</evidence>
<dbReference type="Proteomes" id="UP000187203">
    <property type="component" value="Unassembled WGS sequence"/>
</dbReference>
<accession>A0A1R3IQ31</accession>
<feature type="transmembrane region" description="Helical" evidence="1">
    <location>
        <begin position="20"/>
        <end position="44"/>
    </location>
</feature>
<evidence type="ECO:0000313" key="3">
    <source>
        <dbReference type="Proteomes" id="UP000187203"/>
    </source>
</evidence>
<protein>
    <submittedName>
        <fullName evidence="2">Uncharacterized protein</fullName>
    </submittedName>
</protein>
<dbReference type="OrthoDB" id="1731583at2759"/>
<dbReference type="EMBL" id="AWUE01017826">
    <property type="protein sequence ID" value="OMO84695.1"/>
    <property type="molecule type" value="Genomic_DNA"/>
</dbReference>
<dbReference type="AlphaFoldDB" id="A0A1R3IQ31"/>